<evidence type="ECO:0000259" key="6">
    <source>
        <dbReference type="PROSITE" id="PS50003"/>
    </source>
</evidence>
<comment type="subunit">
    <text evidence="2">Interacts with activated RAC1 and CDH1.</text>
</comment>
<dbReference type="Gene3D" id="1.10.8.270">
    <property type="entry name" value="putative rabgap domain of human tbc1 domain family member 14 like domains"/>
    <property type="match status" value="1"/>
</dbReference>
<evidence type="ECO:0000256" key="1">
    <source>
        <dbReference type="ARBA" id="ARBA00055519"/>
    </source>
</evidence>
<comment type="function">
    <text evidence="1">Acts as a GTPase-activating protein for RAB7A. Signal effector acting as a linker between RAC1 and RAB7A, leading to RAB7A inactivation and subsequent inhibition of cadherin degradation and reduced cell-cell adhesion.</text>
</comment>
<evidence type="ECO:0000313" key="9">
    <source>
        <dbReference type="Proteomes" id="UP000233060"/>
    </source>
</evidence>
<feature type="region of interest" description="Disordered" evidence="5">
    <location>
        <begin position="224"/>
        <end position="273"/>
    </location>
</feature>
<feature type="compositionally biased region" description="Acidic residues" evidence="5">
    <location>
        <begin position="758"/>
        <end position="767"/>
    </location>
</feature>
<dbReference type="CDD" id="cd01265">
    <property type="entry name" value="PH_TBC1D2A"/>
    <property type="match status" value="1"/>
</dbReference>
<sequence>MEGAGENAPESSSSVPGSDESSRDPQALPLEEESGDCARSLEAKKLCGYLSKFGGKGPIRGWKSRWFFYDERKCQLYYSRTAQDANPLDSIDLSSAVFDCKADGEEGIFEIKTPSRVMTLKAATKQVMLYWLQQLQMKRWEFHNSPPAPPAAPDAALAGNGPALHLELGQEEAELEEFLCPVKTPPGLVGVAAALQPFPALQNISLKHLGTEIQNTMHNIRGNKQAQATGHEPPGEDSPQSGEPQREEQPLASDPTTPGREPEDSPKPGPKSSLTISFVQKAKRQNNTFPFFSEGITWNRTAQEKVAALEQQVLMLTKELKSQKELVKILHKALEAAQQEKRASSAYLAAAEDKDRLELVRHKVRQIAELGRRVEALEQERESLAHTASLREQEVQELQQHVQLLMDKNYAKQQVICKLSEKVTQDFTHPPDQSPLPPDAADRDFLSQQEKIEHLKDDMEAYRTQNRFLNSEIHQVTKIWRKVAEKEKALLTKCAYLQARNCQVESKYLAGLRRLQEALGDETSECSELLRQLVQEALQWEAGEASSDSIELSPIRLAAIALLVLEEEESAFWCLVAIVETIMPTDYYSNTLTASQVDQRVLQDLLSEKLPRLMAHLGQHHVDLSLITFNWFLVVFADSLISNILLRVWDAFLYEGTKVVFRYALAVFKYNEKEILRLHNGLEIYQYLRFFTKTISNSRKLMNIAFNDMNPFRMKQLQQLRMVHRERLEAELRELEQLKAEYMERRTSQRRAMSEGCASEDEVEGEA</sequence>
<evidence type="ECO:0000259" key="7">
    <source>
        <dbReference type="PROSITE" id="PS50086"/>
    </source>
</evidence>
<proteinExistence type="predicted"/>
<dbReference type="InterPro" id="IPR035969">
    <property type="entry name" value="Rab-GAP_TBC_sf"/>
</dbReference>
<feature type="coiled-coil region" evidence="4">
    <location>
        <begin position="299"/>
        <end position="394"/>
    </location>
</feature>
<keyword evidence="9" id="KW-1185">Reference proteome</keyword>
<dbReference type="AlphaFoldDB" id="A0A2K5L0X1"/>
<dbReference type="PROSITE" id="PS50003">
    <property type="entry name" value="PH_DOMAIN"/>
    <property type="match status" value="1"/>
</dbReference>
<dbReference type="InterPro" id="IPR000195">
    <property type="entry name" value="Rab-GAP-TBC_dom"/>
</dbReference>
<dbReference type="Gene3D" id="1.10.472.80">
    <property type="entry name" value="Ypt/Rab-GAP domain of gyp1p, domain 3"/>
    <property type="match status" value="1"/>
</dbReference>
<organism evidence="8 9">
    <name type="scientific">Cercocebus atys</name>
    <name type="common">Sooty mangabey</name>
    <name type="synonym">Cercocebus torquatus atys</name>
    <dbReference type="NCBI Taxonomy" id="9531"/>
    <lineage>
        <taxon>Eukaryota</taxon>
        <taxon>Metazoa</taxon>
        <taxon>Chordata</taxon>
        <taxon>Craniata</taxon>
        <taxon>Vertebrata</taxon>
        <taxon>Euteleostomi</taxon>
        <taxon>Mammalia</taxon>
        <taxon>Eutheria</taxon>
        <taxon>Euarchontoglires</taxon>
        <taxon>Primates</taxon>
        <taxon>Haplorrhini</taxon>
        <taxon>Catarrhini</taxon>
        <taxon>Cercopithecidae</taxon>
        <taxon>Cercopithecinae</taxon>
        <taxon>Cercocebus</taxon>
    </lineage>
</organism>
<dbReference type="InterPro" id="IPR050302">
    <property type="entry name" value="Rab_GAP_TBC_domain"/>
</dbReference>
<reference evidence="8" key="1">
    <citation type="submission" date="2025-08" db="UniProtKB">
        <authorList>
            <consortium name="Ensembl"/>
        </authorList>
    </citation>
    <scope>IDENTIFICATION</scope>
</reference>
<dbReference type="SMART" id="SM00164">
    <property type="entry name" value="TBC"/>
    <property type="match status" value="1"/>
</dbReference>
<dbReference type="PANTHER" id="PTHR47219">
    <property type="entry name" value="RAB GTPASE-ACTIVATING PROTEIN 1-LIKE"/>
    <property type="match status" value="1"/>
</dbReference>
<dbReference type="Pfam" id="PF00169">
    <property type="entry name" value="PH"/>
    <property type="match status" value="1"/>
</dbReference>
<dbReference type="CTD" id="55357"/>
<dbReference type="PANTHER" id="PTHR47219:SF20">
    <property type="entry name" value="TBC1 DOMAIN FAMILY MEMBER 2B"/>
    <property type="match status" value="1"/>
</dbReference>
<dbReference type="SUPFAM" id="SSF50729">
    <property type="entry name" value="PH domain-like"/>
    <property type="match status" value="1"/>
</dbReference>
<dbReference type="SMART" id="SM00233">
    <property type="entry name" value="PH"/>
    <property type="match status" value="1"/>
</dbReference>
<dbReference type="Pfam" id="PF00566">
    <property type="entry name" value="RabGAP-TBC"/>
    <property type="match status" value="1"/>
</dbReference>
<evidence type="ECO:0000256" key="3">
    <source>
        <dbReference type="ARBA" id="ARBA00067512"/>
    </source>
</evidence>
<dbReference type="GO" id="GO:0031267">
    <property type="term" value="F:small GTPase binding"/>
    <property type="evidence" value="ECO:0007669"/>
    <property type="project" value="TreeGrafter"/>
</dbReference>
<dbReference type="RefSeq" id="XP_011931236.1">
    <property type="nucleotide sequence ID" value="XM_012075846.1"/>
</dbReference>
<dbReference type="Gene3D" id="2.30.29.30">
    <property type="entry name" value="Pleckstrin-homology domain (PH domain)/Phosphotyrosine-binding domain (PTB)"/>
    <property type="match status" value="1"/>
</dbReference>
<dbReference type="FunFam" id="2.30.29.30:FF:000248">
    <property type="entry name" value="TBC1 domain family member 2A isoform X1"/>
    <property type="match status" value="1"/>
</dbReference>
<feature type="domain" description="PH" evidence="6">
    <location>
        <begin position="43"/>
        <end position="140"/>
    </location>
</feature>
<dbReference type="Ensembl" id="ENSCATT00000023667.1">
    <property type="protein sequence ID" value="ENSCATP00000006617.1"/>
    <property type="gene ID" value="ENSCATG00000020397.1"/>
</dbReference>
<gene>
    <name evidence="8" type="primary">TBC1D2</name>
</gene>
<dbReference type="InterPro" id="IPR011993">
    <property type="entry name" value="PH-like_dom_sf"/>
</dbReference>
<keyword evidence="4" id="KW-0175">Coiled coil</keyword>
<dbReference type="Proteomes" id="UP000233060">
    <property type="component" value="Unassembled WGS sequence"/>
</dbReference>
<name>A0A2K5L0X1_CERAT</name>
<feature type="region of interest" description="Disordered" evidence="5">
    <location>
        <begin position="747"/>
        <end position="767"/>
    </location>
</feature>
<dbReference type="SUPFAM" id="SSF47923">
    <property type="entry name" value="Ypt/Rab-GAP domain of gyp1p"/>
    <property type="match status" value="1"/>
</dbReference>
<evidence type="ECO:0000256" key="5">
    <source>
        <dbReference type="SAM" id="MobiDB-lite"/>
    </source>
</evidence>
<reference evidence="8" key="2">
    <citation type="submission" date="2025-09" db="UniProtKB">
        <authorList>
            <consortium name="Ensembl"/>
        </authorList>
    </citation>
    <scope>IDENTIFICATION</scope>
</reference>
<evidence type="ECO:0000256" key="4">
    <source>
        <dbReference type="SAM" id="Coils"/>
    </source>
</evidence>
<dbReference type="Bgee" id="ENSCATG00000020397">
    <property type="expression patterns" value="Expressed in lung and 12 other cell types or tissues"/>
</dbReference>
<feature type="region of interest" description="Disordered" evidence="5">
    <location>
        <begin position="1"/>
        <end position="35"/>
    </location>
</feature>
<dbReference type="InterPro" id="IPR001849">
    <property type="entry name" value="PH_domain"/>
</dbReference>
<feature type="domain" description="Rab-GAP TBC" evidence="7">
    <location>
        <begin position="470"/>
        <end position="656"/>
    </location>
</feature>
<dbReference type="GeneTree" id="ENSGT00940000159937"/>
<evidence type="ECO:0000313" key="8">
    <source>
        <dbReference type="Ensembl" id="ENSCATP00000006617.1"/>
    </source>
</evidence>
<dbReference type="GeneID" id="105593045"/>
<dbReference type="GO" id="GO:0005096">
    <property type="term" value="F:GTPase activator activity"/>
    <property type="evidence" value="ECO:0007669"/>
    <property type="project" value="TreeGrafter"/>
</dbReference>
<feature type="coiled-coil region" evidence="4">
    <location>
        <begin position="445"/>
        <end position="472"/>
    </location>
</feature>
<accession>A0A2K5L0X1</accession>
<evidence type="ECO:0000256" key="2">
    <source>
        <dbReference type="ARBA" id="ARBA00065986"/>
    </source>
</evidence>
<protein>
    <recommendedName>
        <fullName evidence="3">TBC1 domain family member 2A</fullName>
    </recommendedName>
</protein>
<dbReference type="FunFam" id="1.10.472.80:FF:000018">
    <property type="entry name" value="TBC1 domain family member 2B"/>
    <property type="match status" value="1"/>
</dbReference>
<dbReference type="PROSITE" id="PS50086">
    <property type="entry name" value="TBC_RABGAP"/>
    <property type="match status" value="1"/>
</dbReference>